<organism evidence="2 3">
    <name type="scientific">Trichonephila inaurata madagascariensis</name>
    <dbReference type="NCBI Taxonomy" id="2747483"/>
    <lineage>
        <taxon>Eukaryota</taxon>
        <taxon>Metazoa</taxon>
        <taxon>Ecdysozoa</taxon>
        <taxon>Arthropoda</taxon>
        <taxon>Chelicerata</taxon>
        <taxon>Arachnida</taxon>
        <taxon>Araneae</taxon>
        <taxon>Araneomorphae</taxon>
        <taxon>Entelegynae</taxon>
        <taxon>Araneoidea</taxon>
        <taxon>Nephilidae</taxon>
        <taxon>Trichonephila</taxon>
        <taxon>Trichonephila inaurata</taxon>
    </lineage>
</organism>
<dbReference type="Proteomes" id="UP000886998">
    <property type="component" value="Unassembled WGS sequence"/>
</dbReference>
<dbReference type="EMBL" id="BMAV01009898">
    <property type="protein sequence ID" value="GFY54511.1"/>
    <property type="molecule type" value="Genomic_DNA"/>
</dbReference>
<proteinExistence type="predicted"/>
<gene>
    <name evidence="2" type="ORF">TNIN_229101</name>
</gene>
<accession>A0A8X7C2I1</accession>
<evidence type="ECO:0000313" key="3">
    <source>
        <dbReference type="Proteomes" id="UP000886998"/>
    </source>
</evidence>
<dbReference type="AlphaFoldDB" id="A0A8X7C2I1"/>
<protein>
    <submittedName>
        <fullName evidence="2">Uncharacterized protein</fullName>
    </submittedName>
</protein>
<sequence>MSLKLSEENVLTDLPDDQHSFSKDKSGKCVPDMHTQKTCIKELHVSPLLDHPKGNSVETRNSNDNIHRADHDEIPRSVRYVVSSPSCNVSFIRKSYFVLQYLLEFASSQICAIY</sequence>
<feature type="region of interest" description="Disordered" evidence="1">
    <location>
        <begin position="1"/>
        <end position="29"/>
    </location>
</feature>
<comment type="caution">
    <text evidence="2">The sequence shown here is derived from an EMBL/GenBank/DDBJ whole genome shotgun (WGS) entry which is preliminary data.</text>
</comment>
<feature type="region of interest" description="Disordered" evidence="1">
    <location>
        <begin position="49"/>
        <end position="70"/>
    </location>
</feature>
<reference evidence="2" key="1">
    <citation type="submission" date="2020-08" db="EMBL/GenBank/DDBJ databases">
        <title>Multicomponent nature underlies the extraordinary mechanical properties of spider dragline silk.</title>
        <authorList>
            <person name="Kono N."/>
            <person name="Nakamura H."/>
            <person name="Mori M."/>
            <person name="Yoshida Y."/>
            <person name="Ohtoshi R."/>
            <person name="Malay A.D."/>
            <person name="Moran D.A.P."/>
            <person name="Tomita M."/>
            <person name="Numata K."/>
            <person name="Arakawa K."/>
        </authorList>
    </citation>
    <scope>NUCLEOTIDE SEQUENCE</scope>
</reference>
<feature type="compositionally biased region" description="Basic and acidic residues" evidence="1">
    <location>
        <begin position="16"/>
        <end position="27"/>
    </location>
</feature>
<name>A0A8X7C2I1_9ARAC</name>
<keyword evidence="3" id="KW-1185">Reference proteome</keyword>
<evidence type="ECO:0000256" key="1">
    <source>
        <dbReference type="SAM" id="MobiDB-lite"/>
    </source>
</evidence>
<evidence type="ECO:0000313" key="2">
    <source>
        <dbReference type="EMBL" id="GFY54511.1"/>
    </source>
</evidence>